<evidence type="ECO:0000313" key="2">
    <source>
        <dbReference type="EMBL" id="GIL39385.1"/>
    </source>
</evidence>
<sequence length="313" mass="33459">MRYIALGCALAAALVVQSPVAAEQSAPPAADPKTSVAADSTIAPIDRFDSGKLLATGGVSTVEGSGGGGIATWALITSYGSRDAIGANAHATYITLPDFELRSYGAAIGVFDRVELSFARQEFDTGNTGARLGLGKGFTFKQDVVGAKVRVLGDAIYEQDRWLPQISIGAQWKRNNQEAIVKAVGAKDNSGVDYYIAASKLFLDSSFLLNTTIRFTEANQMGLLGFGGNKNDGYHATFEGSLAALLSRNLAVGVELRTQNDHLQFAKQERWMDVFVAYFPTKNVSFTAAFVDLGTIALQQRQRGGYFSLQVGF</sequence>
<comment type="caution">
    <text evidence="2">The sequence shown here is derived from an EMBL/GenBank/DDBJ whole genome shotgun (WGS) entry which is preliminary data.</text>
</comment>
<name>A0A8S8XDJ6_9PROT</name>
<dbReference type="AlphaFoldDB" id="A0A8S8XDJ6"/>
<evidence type="ECO:0000313" key="3">
    <source>
        <dbReference type="Proteomes" id="UP000681075"/>
    </source>
</evidence>
<organism evidence="2 3">
    <name type="scientific">Roseiterribacter gracilis</name>
    <dbReference type="NCBI Taxonomy" id="2812848"/>
    <lineage>
        <taxon>Bacteria</taxon>
        <taxon>Pseudomonadati</taxon>
        <taxon>Pseudomonadota</taxon>
        <taxon>Alphaproteobacteria</taxon>
        <taxon>Rhodospirillales</taxon>
        <taxon>Roseiterribacteraceae</taxon>
        <taxon>Roseiterribacter</taxon>
    </lineage>
</organism>
<reference evidence="2" key="1">
    <citation type="submission" date="2021-02" db="EMBL/GenBank/DDBJ databases">
        <title>Genome sequence of Rhodospirillales sp. strain TMPK1 isolated from soil.</title>
        <authorList>
            <person name="Nakai R."/>
            <person name="Kusada H."/>
            <person name="Tamaki H."/>
        </authorList>
    </citation>
    <scope>NUCLEOTIDE SEQUENCE</scope>
    <source>
        <strain evidence="2">TMPK1</strain>
    </source>
</reference>
<feature type="signal peptide" evidence="1">
    <location>
        <begin position="1"/>
        <end position="21"/>
    </location>
</feature>
<protein>
    <recommendedName>
        <fullName evidence="4">DUF3034 domain-containing protein</fullName>
    </recommendedName>
</protein>
<keyword evidence="1" id="KW-0732">Signal</keyword>
<keyword evidence="3" id="KW-1185">Reference proteome</keyword>
<feature type="chain" id="PRO_5035778469" description="DUF3034 domain-containing protein" evidence="1">
    <location>
        <begin position="22"/>
        <end position="313"/>
    </location>
</feature>
<dbReference type="Pfam" id="PF11231">
    <property type="entry name" value="DUF3034"/>
    <property type="match status" value="1"/>
</dbReference>
<accession>A0A8S8XDJ6</accession>
<proteinExistence type="predicted"/>
<dbReference type="InterPro" id="IPR021393">
    <property type="entry name" value="DUF3034"/>
</dbReference>
<evidence type="ECO:0000256" key="1">
    <source>
        <dbReference type="SAM" id="SignalP"/>
    </source>
</evidence>
<evidence type="ECO:0008006" key="4">
    <source>
        <dbReference type="Google" id="ProtNLM"/>
    </source>
</evidence>
<gene>
    <name evidence="2" type="ORF">TMPK1_16220</name>
</gene>
<dbReference type="Proteomes" id="UP000681075">
    <property type="component" value="Unassembled WGS sequence"/>
</dbReference>
<dbReference type="EMBL" id="BOPV01000001">
    <property type="protein sequence ID" value="GIL39385.1"/>
    <property type="molecule type" value="Genomic_DNA"/>
</dbReference>